<evidence type="ECO:0000313" key="7">
    <source>
        <dbReference type="EMBL" id="RFU62399.1"/>
    </source>
</evidence>
<dbReference type="InterPro" id="IPR027417">
    <property type="entry name" value="P-loop_NTPase"/>
</dbReference>
<dbReference type="PANTHER" id="PTHR21343">
    <property type="entry name" value="DETHIOBIOTIN SYNTHETASE"/>
    <property type="match status" value="1"/>
</dbReference>
<dbReference type="InterPro" id="IPR004459">
    <property type="entry name" value="CobQ_synth"/>
</dbReference>
<dbReference type="InterPro" id="IPR011698">
    <property type="entry name" value="GATase_3"/>
</dbReference>
<dbReference type="OrthoDB" id="9808302at2"/>
<dbReference type="RefSeq" id="WP_117323295.1">
    <property type="nucleotide sequence ID" value="NZ_QVTD01000010.1"/>
</dbReference>
<dbReference type="Pfam" id="PF07685">
    <property type="entry name" value="GATase_3"/>
    <property type="match status" value="1"/>
</dbReference>
<protein>
    <recommendedName>
        <fullName evidence="4">Cobyric acid synthase</fullName>
    </recommendedName>
</protein>
<sequence length="504" mass="56270">MKGIMVQGTSSDAGKSFITTVFCRLLANEGVKVAPFKSQNMSNNSYVTVDGFEIGRAQGIQAEAANTEASVWMNPILLKPRSDQSSEIVLFGKPNRTLSGMSYRESFYEEGLEAIKLSLAKLGEIYEALVMEGAGSPVEINLKDRELVNMKVAEVADVPVILVADIERGGIFASIIGTLELLEPSERNRVKGIIVNKFRGDIRLFKDGVSWIEEKTGIPVLGVIPYVSGHMIEGEDSLSLADRFSADKKASIDLAVVKLPLLSNYTDMEPFLYEQDVSVRWVEDASSLGNPDALIIPGTKSTISDLRYLKKIGLAEKVQDYFQSGGTLIGICGGFQMLSEELIDPEGTDTGKKGTKEKGLGLLPAKTVFSTKKKTIRTKGAPHPLTDLKETAQFEGYEIHLGHSIWDEKNKKLPFLILDTGEEEGYYAENGRLIGTYMHHLFHNDEWRTMWLNRLRKEKDLPLFETTVMNTMKLKKFDDVVEQIRPFLKWDKVKEIMADWSRKP</sequence>
<evidence type="ECO:0000256" key="3">
    <source>
        <dbReference type="ARBA" id="ARBA00022962"/>
    </source>
</evidence>
<dbReference type="InterPro" id="IPR047045">
    <property type="entry name" value="CobQ_N"/>
</dbReference>
<evidence type="ECO:0000313" key="8">
    <source>
        <dbReference type="Proteomes" id="UP000262939"/>
    </source>
</evidence>
<keyword evidence="8" id="KW-1185">Reference proteome</keyword>
<reference evidence="7 8" key="1">
    <citation type="submission" date="2018-08" db="EMBL/GenBank/DDBJ databases">
        <title>Bacillus chawlae sp. nov., Bacillus glennii sp. nov., and Bacillus saganii sp. nov. Isolated from the Vehicle Assembly Building at Kennedy Space Center where the Viking Spacecraft were Assembled.</title>
        <authorList>
            <person name="Seuylemezian A."/>
            <person name="Vaishampayan P."/>
        </authorList>
    </citation>
    <scope>NUCLEOTIDE SEQUENCE [LARGE SCALE GENOMIC DNA]</scope>
    <source>
        <strain evidence="7 8">V44-8</strain>
    </source>
</reference>
<dbReference type="InterPro" id="IPR029062">
    <property type="entry name" value="Class_I_gatase-like"/>
</dbReference>
<evidence type="ECO:0000256" key="1">
    <source>
        <dbReference type="ARBA" id="ARBA00004953"/>
    </source>
</evidence>
<dbReference type="NCBIfam" id="TIGR00313">
    <property type="entry name" value="cobQ"/>
    <property type="match status" value="1"/>
</dbReference>
<feature type="active site" description="Nucleophile" evidence="4">
    <location>
        <position position="332"/>
    </location>
</feature>
<dbReference type="GO" id="GO:0003824">
    <property type="term" value="F:catalytic activity"/>
    <property type="evidence" value="ECO:0007669"/>
    <property type="project" value="InterPro"/>
</dbReference>
<dbReference type="InterPro" id="IPR002586">
    <property type="entry name" value="CobQ/CobB/MinD/ParA_Nub-bd_dom"/>
</dbReference>
<dbReference type="SUPFAM" id="SSF52540">
    <property type="entry name" value="P-loop containing nucleoside triphosphate hydrolases"/>
    <property type="match status" value="1"/>
</dbReference>
<dbReference type="Gene3D" id="3.40.50.880">
    <property type="match status" value="1"/>
</dbReference>
<feature type="domain" description="CobB/CobQ-like glutamine amidotransferase" evidence="6">
    <location>
        <begin position="254"/>
        <end position="447"/>
    </location>
</feature>
<comment type="function">
    <text evidence="4">Catalyzes amidations at positions B, D, E, and G on adenosylcobyrinic A,C-diamide. NH(2) groups are provided by glutamine, and one molecule of ATP is hydrogenolyzed for each amidation.</text>
</comment>
<evidence type="ECO:0000256" key="2">
    <source>
        <dbReference type="ARBA" id="ARBA00022573"/>
    </source>
</evidence>
<dbReference type="GO" id="GO:0015420">
    <property type="term" value="F:ABC-type vitamin B12 transporter activity"/>
    <property type="evidence" value="ECO:0007669"/>
    <property type="project" value="UniProtKB-UniRule"/>
</dbReference>
<keyword evidence="2 4" id="KW-0169">Cobalamin biosynthesis</keyword>
<keyword evidence="3 4" id="KW-0315">Glutamine amidotransferase</keyword>
<dbReference type="HAMAP" id="MF_00028">
    <property type="entry name" value="CobQ"/>
    <property type="match status" value="1"/>
</dbReference>
<dbReference type="Proteomes" id="UP000262939">
    <property type="component" value="Unassembled WGS sequence"/>
</dbReference>
<dbReference type="CDD" id="cd05389">
    <property type="entry name" value="CobQ_N"/>
    <property type="match status" value="1"/>
</dbReference>
<dbReference type="Pfam" id="PF01656">
    <property type="entry name" value="CbiA"/>
    <property type="match status" value="1"/>
</dbReference>
<dbReference type="CDD" id="cd01750">
    <property type="entry name" value="GATase1_CobQ"/>
    <property type="match status" value="1"/>
</dbReference>
<feature type="domain" description="CobQ/CobB/MinD/ParA nucleotide binding" evidence="5">
    <location>
        <begin position="4"/>
        <end position="228"/>
    </location>
</feature>
<dbReference type="AlphaFoldDB" id="A0A372LAS3"/>
<dbReference type="Gene3D" id="3.40.50.300">
    <property type="entry name" value="P-loop containing nucleotide triphosphate hydrolases"/>
    <property type="match status" value="1"/>
</dbReference>
<gene>
    <name evidence="4" type="primary">cobQ</name>
    <name evidence="7" type="ORF">D0466_14575</name>
</gene>
<dbReference type="EMBL" id="QVTD01000010">
    <property type="protein sequence ID" value="RFU62399.1"/>
    <property type="molecule type" value="Genomic_DNA"/>
</dbReference>
<dbReference type="SUPFAM" id="SSF52317">
    <property type="entry name" value="Class I glutamine amidotransferase-like"/>
    <property type="match status" value="1"/>
</dbReference>
<proteinExistence type="inferred from homology"/>
<name>A0A372LAS3_9BACI</name>
<evidence type="ECO:0000256" key="4">
    <source>
        <dbReference type="HAMAP-Rule" id="MF_00028"/>
    </source>
</evidence>
<evidence type="ECO:0000259" key="6">
    <source>
        <dbReference type="Pfam" id="PF07685"/>
    </source>
</evidence>
<dbReference type="InterPro" id="IPR033949">
    <property type="entry name" value="CobQ_GATase1"/>
</dbReference>
<feature type="active site" evidence="4">
    <location>
        <position position="439"/>
    </location>
</feature>
<comment type="caution">
    <text evidence="7">The sequence shown here is derived from an EMBL/GenBank/DDBJ whole genome shotgun (WGS) entry which is preliminary data.</text>
</comment>
<comment type="similarity">
    <text evidence="4">Belongs to the CobB/CobQ family. CobQ subfamily.</text>
</comment>
<dbReference type="NCBIfam" id="NF001989">
    <property type="entry name" value="PRK00784.1"/>
    <property type="match status" value="1"/>
</dbReference>
<dbReference type="PANTHER" id="PTHR21343:SF1">
    <property type="entry name" value="COBYRIC ACID SYNTHASE"/>
    <property type="match status" value="1"/>
</dbReference>
<dbReference type="GO" id="GO:0009236">
    <property type="term" value="P:cobalamin biosynthetic process"/>
    <property type="evidence" value="ECO:0007669"/>
    <property type="project" value="UniProtKB-UniRule"/>
</dbReference>
<dbReference type="UniPathway" id="UPA00148"/>
<dbReference type="PROSITE" id="PS51274">
    <property type="entry name" value="GATASE_COBBQ"/>
    <property type="match status" value="1"/>
</dbReference>
<accession>A0A372LAS3</accession>
<evidence type="ECO:0000259" key="5">
    <source>
        <dbReference type="Pfam" id="PF01656"/>
    </source>
</evidence>
<organism evidence="7 8">
    <name type="scientific">Peribacillus glennii</name>
    <dbReference type="NCBI Taxonomy" id="2303991"/>
    <lineage>
        <taxon>Bacteria</taxon>
        <taxon>Bacillati</taxon>
        <taxon>Bacillota</taxon>
        <taxon>Bacilli</taxon>
        <taxon>Bacillales</taxon>
        <taxon>Bacillaceae</taxon>
        <taxon>Peribacillus</taxon>
    </lineage>
</organism>
<comment type="pathway">
    <text evidence="1 4">Cofactor biosynthesis; adenosylcobalamin biosynthesis.</text>
</comment>